<feature type="domain" description="DUF7887" evidence="3">
    <location>
        <begin position="65"/>
        <end position="124"/>
    </location>
</feature>
<accession>A9NM15</accession>
<evidence type="ECO:0000259" key="3">
    <source>
        <dbReference type="Pfam" id="PF25397"/>
    </source>
</evidence>
<keyword evidence="2" id="KW-0812">Transmembrane</keyword>
<feature type="region of interest" description="Disordered" evidence="1">
    <location>
        <begin position="36"/>
        <end position="58"/>
    </location>
</feature>
<dbReference type="EMBL" id="EF082311">
    <property type="protein sequence ID" value="ABK21676.1"/>
    <property type="molecule type" value="mRNA"/>
</dbReference>
<organism evidence="4">
    <name type="scientific">Picea sitchensis</name>
    <name type="common">Sitka spruce</name>
    <name type="synonym">Pinus sitchensis</name>
    <dbReference type="NCBI Taxonomy" id="3332"/>
    <lineage>
        <taxon>Eukaryota</taxon>
        <taxon>Viridiplantae</taxon>
        <taxon>Streptophyta</taxon>
        <taxon>Embryophyta</taxon>
        <taxon>Tracheophyta</taxon>
        <taxon>Spermatophyta</taxon>
        <taxon>Pinopsida</taxon>
        <taxon>Pinidae</taxon>
        <taxon>Conifers I</taxon>
        <taxon>Pinales</taxon>
        <taxon>Pinaceae</taxon>
        <taxon>Picea</taxon>
    </lineage>
</organism>
<dbReference type="Pfam" id="PF25397">
    <property type="entry name" value="DUF7887"/>
    <property type="match status" value="1"/>
</dbReference>
<feature type="transmembrane region" description="Helical" evidence="2">
    <location>
        <begin position="68"/>
        <end position="86"/>
    </location>
</feature>
<dbReference type="AlphaFoldDB" id="A9NM15"/>
<protein>
    <recommendedName>
        <fullName evidence="3">DUF7887 domain-containing protein</fullName>
    </recommendedName>
</protein>
<evidence type="ECO:0000256" key="1">
    <source>
        <dbReference type="SAM" id="MobiDB-lite"/>
    </source>
</evidence>
<dbReference type="InterPro" id="IPR057209">
    <property type="entry name" value="DUF7887"/>
</dbReference>
<keyword evidence="2" id="KW-0472">Membrane</keyword>
<proteinExistence type="evidence at transcript level"/>
<name>A9NM15_PICSI</name>
<keyword evidence="2" id="KW-1133">Transmembrane helix</keyword>
<dbReference type="PANTHER" id="PTHR38389">
    <property type="entry name" value="DNA-DIRECTED RNA POLYMERASE SUBUNIT BETA"/>
    <property type="match status" value="1"/>
</dbReference>
<dbReference type="PANTHER" id="PTHR38389:SF1">
    <property type="entry name" value="DNA-DIRECTED RNA POLYMERASE SUBUNIT BETA"/>
    <property type="match status" value="1"/>
</dbReference>
<evidence type="ECO:0000256" key="2">
    <source>
        <dbReference type="SAM" id="Phobius"/>
    </source>
</evidence>
<sequence length="129" mass="14295">MIMSAALAPRLSQQSSPGFKPGYMIFYRIPINSSSFHGNPKKPRKGMRAWAERQPNGLSKSKPFPKKLLVQAAIGVFALGFIDAGYSGDWSRIGVISKEIEEVLQVATFFVVPLSIGMILYLSYKKNQV</sequence>
<feature type="transmembrane region" description="Helical" evidence="2">
    <location>
        <begin position="106"/>
        <end position="124"/>
    </location>
</feature>
<reference evidence="4" key="1">
    <citation type="journal article" date="2008" name="BMC Genomics">
        <title>A conifer genomics resource of 200,000 spruce (Picea spp.) ESTs and 6,464 high-quality, sequence-finished full-length cDNAs for Sitka spruce (Picea sitchensis).</title>
        <authorList>
            <person name="Ralph S.G."/>
            <person name="Chun H.J."/>
            <person name="Kolosova N."/>
            <person name="Cooper D."/>
            <person name="Oddy C."/>
            <person name="Ritland C.E."/>
            <person name="Kirkpatrick R."/>
            <person name="Moore R."/>
            <person name="Barber S."/>
            <person name="Holt R.A."/>
            <person name="Jones S.J."/>
            <person name="Marra M.A."/>
            <person name="Douglas C.J."/>
            <person name="Ritland K."/>
            <person name="Bohlmann J."/>
        </authorList>
    </citation>
    <scope>NUCLEOTIDE SEQUENCE</scope>
    <source>
        <tissue evidence="4">Green portion of the leader tissue</tissue>
    </source>
</reference>
<evidence type="ECO:0000313" key="4">
    <source>
        <dbReference type="EMBL" id="ABK21676.1"/>
    </source>
</evidence>